<dbReference type="CDD" id="cd07043">
    <property type="entry name" value="STAS_anti-anti-sigma_factors"/>
    <property type="match status" value="1"/>
</dbReference>
<organism evidence="4 5">
    <name type="scientific">Candidatus Abyssobacteria bacterium SURF_17</name>
    <dbReference type="NCBI Taxonomy" id="2093361"/>
    <lineage>
        <taxon>Bacteria</taxon>
        <taxon>Pseudomonadati</taxon>
        <taxon>Candidatus Hydrogenedentota</taxon>
        <taxon>Candidatus Abyssobacteria</taxon>
    </lineage>
</organism>
<comment type="similarity">
    <text evidence="1 2">Belongs to the anti-sigma-factor antagonist family.</text>
</comment>
<dbReference type="InterPro" id="IPR036513">
    <property type="entry name" value="STAS_dom_sf"/>
</dbReference>
<evidence type="ECO:0000256" key="2">
    <source>
        <dbReference type="RuleBase" id="RU003749"/>
    </source>
</evidence>
<proteinExistence type="inferred from homology"/>
<evidence type="ECO:0000313" key="5">
    <source>
        <dbReference type="Proteomes" id="UP000285961"/>
    </source>
</evidence>
<dbReference type="Pfam" id="PF01740">
    <property type="entry name" value="STAS"/>
    <property type="match status" value="1"/>
</dbReference>
<comment type="caution">
    <text evidence="4">The sequence shown here is derived from an EMBL/GenBank/DDBJ whole genome shotgun (WGS) entry which is preliminary data.</text>
</comment>
<gene>
    <name evidence="4" type="ORF">C4532_02560</name>
</gene>
<evidence type="ECO:0000259" key="3">
    <source>
        <dbReference type="PROSITE" id="PS50801"/>
    </source>
</evidence>
<accession>A0A419F7Q5</accession>
<evidence type="ECO:0000256" key="1">
    <source>
        <dbReference type="ARBA" id="ARBA00009013"/>
    </source>
</evidence>
<protein>
    <recommendedName>
        <fullName evidence="2">Anti-sigma factor antagonist</fullName>
    </recommendedName>
</protein>
<reference evidence="4 5" key="1">
    <citation type="journal article" date="2017" name="ISME J.">
        <title>Energy and carbon metabolisms in a deep terrestrial subsurface fluid microbial community.</title>
        <authorList>
            <person name="Momper L."/>
            <person name="Jungbluth S.P."/>
            <person name="Lee M.D."/>
            <person name="Amend J.P."/>
        </authorList>
    </citation>
    <scope>NUCLEOTIDE SEQUENCE [LARGE SCALE GENOMIC DNA]</scope>
    <source>
        <strain evidence="4">SURF_17</strain>
    </source>
</reference>
<dbReference type="InterPro" id="IPR002645">
    <property type="entry name" value="STAS_dom"/>
</dbReference>
<dbReference type="PANTHER" id="PTHR33495">
    <property type="entry name" value="ANTI-SIGMA FACTOR ANTAGONIST TM_1081-RELATED-RELATED"/>
    <property type="match status" value="1"/>
</dbReference>
<evidence type="ECO:0000313" key="4">
    <source>
        <dbReference type="EMBL" id="RJP74444.1"/>
    </source>
</evidence>
<dbReference type="NCBIfam" id="TIGR00377">
    <property type="entry name" value="ant_ant_sig"/>
    <property type="match status" value="1"/>
</dbReference>
<dbReference type="InterPro" id="IPR003658">
    <property type="entry name" value="Anti-sigma_ant"/>
</dbReference>
<sequence length="148" mass="16372">MHTRVNDNSTVGRVTKRRTATVGVEFEKVNRENVSVLKVTGNLDTSTAKLLKKALLDLVKEEHYNIVVDMRKVVQINYMGVGTLLERLRQVRKLSGDLKLAGLNQITRKALSMVGASKVFETYDSEEAAIASFTSREEHTKAVAGPLG</sequence>
<dbReference type="AlphaFoldDB" id="A0A419F7Q5"/>
<dbReference type="Proteomes" id="UP000285961">
    <property type="component" value="Unassembled WGS sequence"/>
</dbReference>
<name>A0A419F7Q5_9BACT</name>
<dbReference type="SUPFAM" id="SSF52091">
    <property type="entry name" value="SpoIIaa-like"/>
    <property type="match status" value="1"/>
</dbReference>
<dbReference type="EMBL" id="QZKI01000015">
    <property type="protein sequence ID" value="RJP74444.1"/>
    <property type="molecule type" value="Genomic_DNA"/>
</dbReference>
<feature type="domain" description="STAS" evidence="3">
    <location>
        <begin position="24"/>
        <end position="133"/>
    </location>
</feature>
<dbReference type="Gene3D" id="3.30.750.24">
    <property type="entry name" value="STAS domain"/>
    <property type="match status" value="1"/>
</dbReference>
<dbReference type="GO" id="GO:0043856">
    <property type="term" value="F:anti-sigma factor antagonist activity"/>
    <property type="evidence" value="ECO:0007669"/>
    <property type="project" value="InterPro"/>
</dbReference>
<dbReference type="PANTHER" id="PTHR33495:SF2">
    <property type="entry name" value="ANTI-SIGMA FACTOR ANTAGONIST TM_1081-RELATED"/>
    <property type="match status" value="1"/>
</dbReference>
<dbReference type="PROSITE" id="PS50801">
    <property type="entry name" value="STAS"/>
    <property type="match status" value="1"/>
</dbReference>